<dbReference type="PROSITE" id="PS50252">
    <property type="entry name" value="TBOX_3"/>
    <property type="match status" value="1"/>
</dbReference>
<dbReference type="PANTHER" id="PTHR11267:SF181">
    <property type="entry name" value="OPTOMOTOR-BLIND PROTEIN"/>
    <property type="match status" value="1"/>
</dbReference>
<dbReference type="PROSITE" id="PS01283">
    <property type="entry name" value="TBOX_1"/>
    <property type="match status" value="1"/>
</dbReference>
<dbReference type="PANTHER" id="PTHR11267">
    <property type="entry name" value="T-BOX PROTEIN-RELATED"/>
    <property type="match status" value="1"/>
</dbReference>
<dbReference type="FunFam" id="2.60.40.820:FF:000010">
    <property type="entry name" value="T-box transcription factor TBX6"/>
    <property type="match status" value="1"/>
</dbReference>
<proteinExistence type="evidence at transcript level"/>
<evidence type="ECO:0000256" key="7">
    <source>
        <dbReference type="PROSITE-ProRule" id="PRU00201"/>
    </source>
</evidence>
<dbReference type="PROSITE" id="PS01264">
    <property type="entry name" value="TBOX_2"/>
    <property type="match status" value="1"/>
</dbReference>
<comment type="subcellular location">
    <subcellularLocation>
        <location evidence="1 7">Nucleus</location>
    </subcellularLocation>
</comment>
<dbReference type="CDD" id="cd20188">
    <property type="entry name" value="T-box_TBX2_3-like"/>
    <property type="match status" value="1"/>
</dbReference>
<dbReference type="GO" id="GO:0000978">
    <property type="term" value="F:RNA polymerase II cis-regulatory region sequence-specific DNA binding"/>
    <property type="evidence" value="ECO:0007669"/>
    <property type="project" value="InterPro"/>
</dbReference>
<evidence type="ECO:0000256" key="4">
    <source>
        <dbReference type="ARBA" id="ARBA00023125"/>
    </source>
</evidence>
<keyword evidence="4 7" id="KW-0238">DNA-binding</keyword>
<gene>
    <name evidence="10" type="primary">tbx2/3</name>
</gene>
<evidence type="ECO:0000256" key="2">
    <source>
        <dbReference type="ARBA" id="ARBA00022473"/>
    </source>
</evidence>
<evidence type="ECO:0000256" key="5">
    <source>
        <dbReference type="ARBA" id="ARBA00023163"/>
    </source>
</evidence>
<dbReference type="GO" id="GO:0005634">
    <property type="term" value="C:nucleus"/>
    <property type="evidence" value="ECO:0007669"/>
    <property type="project" value="UniProtKB-SubCell"/>
</dbReference>
<keyword evidence="5" id="KW-0804">Transcription</keyword>
<accession>Q70HR2</accession>
<dbReference type="Gene3D" id="2.60.40.820">
    <property type="entry name" value="Transcription factor, T-box"/>
    <property type="match status" value="1"/>
</dbReference>
<sequence length="560" mass="60717">MAESRLMSSRARGFAVNSLVGADHSPGGGGGGIASYDEPLIKNEYNPDYQTIKTEAYGSPGTQFTDAGSDRDQAPPPPPLNEESEVILELEKKDLWQAFCKHGTEMVITKAGRRLFPALKCKVSGLDPNAKYAFLVDIVPADDCRYKFSNCEWVVAGKADPEPPKRMYVHPESPNTGAHWMKKIVSFHKLKMTNNVSDTGGYAILNSMHRYQPRVHIVQCDDVYKIPWCAFRTMIFPETEFYAVTAYQSEKITQLKIEHNPFAKGFREPGTATQAAEERHESKDVNHVIIALEHYGAPPFIAAGGSIQHTQAPAGKSSCKYQQSQFDMNSPVQNGVPLHIAPYPEDLPTPQATSSAVPLPMLLGSSTSPSQLSKACYDIDTYPYSATAWSDGLANAQIPYSAALADFPPAARESVGYRGSPLNAATAIDYPGDLRVTNFYNSSYIPLMYGHAPGDTGAWSYPGIQALERGSATPPAVSESTKPLIPLADHSNPGSPAPVVNTPTPPPVVSTPNSGLIGAIPASDSDFSAVNNCLYSKEHPRSRFSNRGDHPYWGLATANH</sequence>
<evidence type="ECO:0000256" key="3">
    <source>
        <dbReference type="ARBA" id="ARBA00023015"/>
    </source>
</evidence>
<dbReference type="InterPro" id="IPR008967">
    <property type="entry name" value="p53-like_TF_DNA-bd_sf"/>
</dbReference>
<dbReference type="InterPro" id="IPR018186">
    <property type="entry name" value="TF_T-box_CS"/>
</dbReference>
<dbReference type="GO" id="GO:0000785">
    <property type="term" value="C:chromatin"/>
    <property type="evidence" value="ECO:0007669"/>
    <property type="project" value="TreeGrafter"/>
</dbReference>
<dbReference type="InterPro" id="IPR036960">
    <property type="entry name" value="T-box_sf"/>
</dbReference>
<evidence type="ECO:0000256" key="6">
    <source>
        <dbReference type="ARBA" id="ARBA00023242"/>
    </source>
</evidence>
<evidence type="ECO:0000313" key="10">
    <source>
        <dbReference type="EMBL" id="CAE45769.1"/>
    </source>
</evidence>
<dbReference type="SUPFAM" id="SSF49417">
    <property type="entry name" value="p53-like transcription factors"/>
    <property type="match status" value="1"/>
</dbReference>
<dbReference type="PRINTS" id="PR00938">
    <property type="entry name" value="BRACHYURY"/>
</dbReference>
<organism evidence="10">
    <name type="scientific">Pleurobrachia pileus</name>
    <name type="common">Sea gooseberry</name>
    <name type="synonym">Beroe pileus</name>
    <dbReference type="NCBI Taxonomy" id="140457"/>
    <lineage>
        <taxon>Eukaryota</taxon>
        <taxon>Metazoa</taxon>
        <taxon>Ctenophora</taxon>
        <taxon>Tentaculata</taxon>
        <taxon>Cydippida</taxon>
        <taxon>Pleurobrachiidae</taxon>
        <taxon>Pleurobrachia</taxon>
    </lineage>
</organism>
<keyword evidence="2" id="KW-0217">Developmental protein</keyword>
<dbReference type="AlphaFoldDB" id="Q70HR2"/>
<dbReference type="GO" id="GO:0045893">
    <property type="term" value="P:positive regulation of DNA-templated transcription"/>
    <property type="evidence" value="ECO:0007669"/>
    <property type="project" value="InterPro"/>
</dbReference>
<evidence type="ECO:0000259" key="9">
    <source>
        <dbReference type="PROSITE" id="PS50252"/>
    </source>
</evidence>
<dbReference type="SMART" id="SM00425">
    <property type="entry name" value="TBOX"/>
    <property type="match status" value="1"/>
</dbReference>
<dbReference type="GO" id="GO:0000981">
    <property type="term" value="F:DNA-binding transcription factor activity, RNA polymerase II-specific"/>
    <property type="evidence" value="ECO:0007669"/>
    <property type="project" value="TreeGrafter"/>
</dbReference>
<keyword evidence="6 7" id="KW-0539">Nucleus</keyword>
<comment type="caution">
    <text evidence="7">Lacks conserved residue(s) required for the propagation of feature annotation.</text>
</comment>
<feature type="region of interest" description="Disordered" evidence="8">
    <location>
        <begin position="56"/>
        <end position="82"/>
    </location>
</feature>
<name>Q70HR2_PLEPI</name>
<evidence type="ECO:0000256" key="1">
    <source>
        <dbReference type="ARBA" id="ARBA00004123"/>
    </source>
</evidence>
<reference evidence="10" key="1">
    <citation type="journal article" date="2005" name="FEBS Lett.">
        <title>T-box and homeobox genes from the ctenophore Pleurobrachia pileus: comparison of Brachyury, Tbx2/3 and Tlx in basal metazoans and bilaterians.</title>
        <authorList>
            <person name="Martinelli C."/>
            <person name="Spring J."/>
        </authorList>
    </citation>
    <scope>NUCLEOTIDE SEQUENCE</scope>
</reference>
<feature type="domain" description="T-box" evidence="9">
    <location>
        <begin position="90"/>
        <end position="268"/>
    </location>
</feature>
<dbReference type="Pfam" id="PF00907">
    <property type="entry name" value="T-box"/>
    <property type="match status" value="1"/>
</dbReference>
<evidence type="ECO:0000256" key="8">
    <source>
        <dbReference type="SAM" id="MobiDB-lite"/>
    </source>
</evidence>
<dbReference type="InterPro" id="IPR046360">
    <property type="entry name" value="T-box_DNA-bd"/>
</dbReference>
<dbReference type="GO" id="GO:0001708">
    <property type="term" value="P:cell fate specification"/>
    <property type="evidence" value="ECO:0007669"/>
    <property type="project" value="TreeGrafter"/>
</dbReference>
<dbReference type="EMBL" id="AJ581010">
    <property type="protein sequence ID" value="CAE45769.1"/>
    <property type="molecule type" value="mRNA"/>
</dbReference>
<protein>
    <submittedName>
        <fullName evidence="10">Tbx2/3 protein</fullName>
    </submittedName>
</protein>
<dbReference type="InterPro" id="IPR001699">
    <property type="entry name" value="TF_T-box"/>
</dbReference>
<dbReference type="PRINTS" id="PR00937">
    <property type="entry name" value="TBOX"/>
</dbReference>
<dbReference type="InterPro" id="IPR002070">
    <property type="entry name" value="TF_Brachyury"/>
</dbReference>
<keyword evidence="3" id="KW-0805">Transcription regulation</keyword>